<reference evidence="8" key="1">
    <citation type="submission" date="2024-04" db="EMBL/GenBank/DDBJ databases">
        <title>Salinicola lusitanus LLJ914,a marine bacterium isolated from the Okinawa Trough.</title>
        <authorList>
            <person name="Li J."/>
        </authorList>
    </citation>
    <scope>NUCLEOTIDE SEQUENCE [LARGE SCALE GENOMIC DNA]</scope>
</reference>
<dbReference type="GO" id="GO:0035556">
    <property type="term" value="P:intracellular signal transduction"/>
    <property type="evidence" value="ECO:0007669"/>
    <property type="project" value="InterPro"/>
</dbReference>
<dbReference type="EMBL" id="JBBPFD010000002">
    <property type="protein sequence ID" value="KAK7939228.1"/>
    <property type="molecule type" value="Genomic_DNA"/>
</dbReference>
<organism evidence="7 8">
    <name type="scientific">Mugilogobius chulae</name>
    <name type="common">yellowstripe goby</name>
    <dbReference type="NCBI Taxonomy" id="88201"/>
    <lineage>
        <taxon>Eukaryota</taxon>
        <taxon>Metazoa</taxon>
        <taxon>Chordata</taxon>
        <taxon>Craniata</taxon>
        <taxon>Vertebrata</taxon>
        <taxon>Euteleostomi</taxon>
        <taxon>Actinopterygii</taxon>
        <taxon>Neopterygii</taxon>
        <taxon>Teleostei</taxon>
        <taxon>Neoteleostei</taxon>
        <taxon>Acanthomorphata</taxon>
        <taxon>Gobiaria</taxon>
        <taxon>Gobiiformes</taxon>
        <taxon>Gobioidei</taxon>
        <taxon>Gobiidae</taxon>
        <taxon>Gobionellinae</taxon>
        <taxon>Mugilogobius</taxon>
    </lineage>
</organism>
<keyword evidence="4 5" id="KW-0040">ANK repeat</keyword>
<dbReference type="Gene3D" id="1.10.750.20">
    <property type="entry name" value="SOCS box"/>
    <property type="match status" value="1"/>
</dbReference>
<comment type="pathway">
    <text evidence="1">Protein modification; protein ubiquitination.</text>
</comment>
<dbReference type="FunFam" id="1.10.750.20:FF:000001">
    <property type="entry name" value="Ankyrin repeat and SOCS box containing 1"/>
    <property type="match status" value="1"/>
</dbReference>
<dbReference type="InterPro" id="IPR002110">
    <property type="entry name" value="Ankyrin_rpt"/>
</dbReference>
<dbReference type="PROSITE" id="PS50297">
    <property type="entry name" value="ANK_REP_REGION"/>
    <property type="match status" value="1"/>
</dbReference>
<dbReference type="GO" id="GO:0045732">
    <property type="term" value="P:positive regulation of protein catabolic process"/>
    <property type="evidence" value="ECO:0007669"/>
    <property type="project" value="TreeGrafter"/>
</dbReference>
<dbReference type="Pfam" id="PF12796">
    <property type="entry name" value="Ank_2"/>
    <property type="match status" value="1"/>
</dbReference>
<keyword evidence="3" id="KW-0677">Repeat</keyword>
<dbReference type="Gene3D" id="1.25.40.20">
    <property type="entry name" value="Ankyrin repeat-containing domain"/>
    <property type="match status" value="1"/>
</dbReference>
<dbReference type="GO" id="GO:0016567">
    <property type="term" value="P:protein ubiquitination"/>
    <property type="evidence" value="ECO:0007669"/>
    <property type="project" value="TreeGrafter"/>
</dbReference>
<evidence type="ECO:0000259" key="6">
    <source>
        <dbReference type="PROSITE" id="PS50225"/>
    </source>
</evidence>
<dbReference type="SMART" id="SM00969">
    <property type="entry name" value="SOCS_box"/>
    <property type="match status" value="1"/>
</dbReference>
<dbReference type="SUPFAM" id="SSF158235">
    <property type="entry name" value="SOCS box-like"/>
    <property type="match status" value="1"/>
</dbReference>
<evidence type="ECO:0000256" key="3">
    <source>
        <dbReference type="ARBA" id="ARBA00022737"/>
    </source>
</evidence>
<evidence type="ECO:0000256" key="5">
    <source>
        <dbReference type="PROSITE-ProRule" id="PRU00023"/>
    </source>
</evidence>
<comment type="caution">
    <text evidence="7">The sequence shown here is derived from an EMBL/GenBank/DDBJ whole genome shotgun (WGS) entry which is preliminary data.</text>
</comment>
<dbReference type="SMART" id="SM00248">
    <property type="entry name" value="ANK"/>
    <property type="match status" value="2"/>
</dbReference>
<dbReference type="PANTHER" id="PTHR24136">
    <property type="entry name" value="SOWAH (DROSOPHILA) HOMOLOG"/>
    <property type="match status" value="1"/>
</dbReference>
<keyword evidence="8" id="KW-1185">Reference proteome</keyword>
<dbReference type="InterPro" id="IPR001496">
    <property type="entry name" value="SOCS_box"/>
</dbReference>
<dbReference type="AlphaFoldDB" id="A0AAW0PTX9"/>
<evidence type="ECO:0000256" key="4">
    <source>
        <dbReference type="ARBA" id="ARBA00023043"/>
    </source>
</evidence>
<evidence type="ECO:0000313" key="7">
    <source>
        <dbReference type="EMBL" id="KAK7939228.1"/>
    </source>
</evidence>
<dbReference type="InterPro" id="IPR036770">
    <property type="entry name" value="Ankyrin_rpt-contain_sf"/>
</dbReference>
<evidence type="ECO:0000313" key="8">
    <source>
        <dbReference type="Proteomes" id="UP001460270"/>
    </source>
</evidence>
<feature type="domain" description="SOCS box" evidence="6">
    <location>
        <begin position="177"/>
        <end position="231"/>
    </location>
</feature>
<accession>A0AAW0PTX9</accession>
<evidence type="ECO:0000256" key="2">
    <source>
        <dbReference type="ARBA" id="ARBA00005949"/>
    </source>
</evidence>
<dbReference type="Pfam" id="PF07525">
    <property type="entry name" value="SOCS_box"/>
    <property type="match status" value="1"/>
</dbReference>
<evidence type="ECO:0000256" key="1">
    <source>
        <dbReference type="ARBA" id="ARBA00004906"/>
    </source>
</evidence>
<feature type="repeat" description="ANK" evidence="5">
    <location>
        <begin position="76"/>
        <end position="108"/>
    </location>
</feature>
<name>A0AAW0PTX9_9GOBI</name>
<dbReference type="Proteomes" id="UP001460270">
    <property type="component" value="Unassembled WGS sequence"/>
</dbReference>
<protein>
    <recommendedName>
        <fullName evidence="6">SOCS box domain-containing protein</fullName>
    </recommendedName>
</protein>
<dbReference type="PANTHER" id="PTHR24136:SF17">
    <property type="entry name" value="ANKYRIN REPEAT AND SOCS BOX PROTEIN 9"/>
    <property type="match status" value="1"/>
</dbReference>
<dbReference type="InterPro" id="IPR051573">
    <property type="entry name" value="Ankyrin-SOCS_box_domain"/>
</dbReference>
<gene>
    <name evidence="7" type="ORF">WMY93_002554</name>
</gene>
<dbReference type="PROSITE" id="PS50225">
    <property type="entry name" value="SOCS"/>
    <property type="match status" value="1"/>
</dbReference>
<proteinExistence type="inferred from homology"/>
<dbReference type="InterPro" id="IPR036036">
    <property type="entry name" value="SOCS_box-like_dom_sf"/>
</dbReference>
<comment type="similarity">
    <text evidence="2">Belongs to the ankyrin SOCS box (ASB) family.</text>
</comment>
<dbReference type="SUPFAM" id="SSF48403">
    <property type="entry name" value="Ankyrin repeat"/>
    <property type="match status" value="1"/>
</dbReference>
<sequence length="237" mass="26486">MSVPEHEPHSDTTGSTENIVVFSNPLMSDYESDWSLMHDAAFNGRILNIQKLFLRGHGDCVSLLLQQGASPTGTNLFSSPIHRAAAKDNLECIEQLVQYGADVDQHIDQSGSPLNIACKHQQPALSENCCNSRRVGPSHSSPPVLPRDSIHVLEHGADHNLRDPQGKRPLDLAPPNSLVAQLLKQVGEQYSLMRLCRVIIRKTVGWNRLSEINNLQIPNELKRYLLHQSEPRRIKPH</sequence>
<dbReference type="CDD" id="cd03716">
    <property type="entry name" value="SOCS_ASB_like"/>
    <property type="match status" value="1"/>
</dbReference>
<dbReference type="PROSITE" id="PS50088">
    <property type="entry name" value="ANK_REPEAT"/>
    <property type="match status" value="1"/>
</dbReference>